<gene>
    <name evidence="3" type="ORF">G9U52_22985</name>
</gene>
<protein>
    <submittedName>
        <fullName evidence="3">MerR family transcriptional regulator</fullName>
    </submittedName>
</protein>
<evidence type="ECO:0000313" key="4">
    <source>
        <dbReference type="Proteomes" id="UP001165962"/>
    </source>
</evidence>
<keyword evidence="4" id="KW-1185">Reference proteome</keyword>
<proteinExistence type="predicted"/>
<dbReference type="InterPro" id="IPR047057">
    <property type="entry name" value="MerR_fam"/>
</dbReference>
<organism evidence="3 4">
    <name type="scientific">Paenibacillus agricola</name>
    <dbReference type="NCBI Taxonomy" id="2716264"/>
    <lineage>
        <taxon>Bacteria</taxon>
        <taxon>Bacillati</taxon>
        <taxon>Bacillota</taxon>
        <taxon>Bacilli</taxon>
        <taxon>Bacillales</taxon>
        <taxon>Paenibacillaceae</taxon>
        <taxon>Paenibacillus</taxon>
    </lineage>
</organism>
<keyword evidence="1" id="KW-0238">DNA-binding</keyword>
<evidence type="ECO:0000313" key="3">
    <source>
        <dbReference type="EMBL" id="NHN32693.1"/>
    </source>
</evidence>
<dbReference type="PROSITE" id="PS00552">
    <property type="entry name" value="HTH_MERR_1"/>
    <property type="match status" value="1"/>
</dbReference>
<evidence type="ECO:0000259" key="2">
    <source>
        <dbReference type="PROSITE" id="PS50937"/>
    </source>
</evidence>
<dbReference type="Proteomes" id="UP001165962">
    <property type="component" value="Unassembled WGS sequence"/>
</dbReference>
<dbReference type="PANTHER" id="PTHR30204:SF82">
    <property type="entry name" value="TRANSCRIPTIONAL REGULATOR, MERR FAMILY"/>
    <property type="match status" value="1"/>
</dbReference>
<dbReference type="EMBL" id="JAAOIW010000009">
    <property type="protein sequence ID" value="NHN32693.1"/>
    <property type="molecule type" value="Genomic_DNA"/>
</dbReference>
<dbReference type="Gene3D" id="1.10.1660.10">
    <property type="match status" value="1"/>
</dbReference>
<dbReference type="SUPFAM" id="SSF46955">
    <property type="entry name" value="Putative DNA-binding domain"/>
    <property type="match status" value="1"/>
</dbReference>
<feature type="domain" description="HTH merR-type" evidence="2">
    <location>
        <begin position="1"/>
        <end position="69"/>
    </location>
</feature>
<dbReference type="SMART" id="SM00422">
    <property type="entry name" value="HTH_MERR"/>
    <property type="match status" value="1"/>
</dbReference>
<comment type="caution">
    <text evidence="3">The sequence shown here is derived from an EMBL/GenBank/DDBJ whole genome shotgun (WGS) entry which is preliminary data.</text>
</comment>
<accession>A0ABX0J9S0</accession>
<dbReference type="InterPro" id="IPR000551">
    <property type="entry name" value="MerR-type_HTH_dom"/>
</dbReference>
<dbReference type="PANTHER" id="PTHR30204">
    <property type="entry name" value="REDOX-CYCLING DRUG-SENSING TRANSCRIPTIONAL ACTIVATOR SOXR"/>
    <property type="match status" value="1"/>
</dbReference>
<dbReference type="Pfam" id="PF13411">
    <property type="entry name" value="MerR_1"/>
    <property type="match status" value="1"/>
</dbReference>
<reference evidence="3" key="1">
    <citation type="submission" date="2020-03" db="EMBL/GenBank/DDBJ databases">
        <title>Draft sequencing of Paenibacilllus sp. S3N08.</title>
        <authorList>
            <person name="Kim D.-U."/>
        </authorList>
    </citation>
    <scope>NUCLEOTIDE SEQUENCE</scope>
    <source>
        <strain evidence="3">S3N08</strain>
    </source>
</reference>
<evidence type="ECO:0000256" key="1">
    <source>
        <dbReference type="ARBA" id="ARBA00023125"/>
    </source>
</evidence>
<dbReference type="PROSITE" id="PS50937">
    <property type="entry name" value="HTH_MERR_2"/>
    <property type="match status" value="1"/>
</dbReference>
<sequence>MYSVSQLANLLDLSTYTLRYYEREQIVKPDRNSQGNRVYSDLHLQWLQFVLKLKEAQMPIVQIKKYAQYVLEGGHTAEARQGRYTDYLSGNGSIRLQRSLPTTSEIFRPLCSEVS</sequence>
<name>A0ABX0J9S0_9BACL</name>
<dbReference type="InterPro" id="IPR009061">
    <property type="entry name" value="DNA-bd_dom_put_sf"/>
</dbReference>